<dbReference type="PANTHER" id="PTHR38790">
    <property type="entry name" value="2EXR DOMAIN-CONTAINING PROTEIN-RELATED"/>
    <property type="match status" value="1"/>
</dbReference>
<dbReference type="Proteomes" id="UP001174694">
    <property type="component" value="Unassembled WGS sequence"/>
</dbReference>
<dbReference type="InterPro" id="IPR056632">
    <property type="entry name" value="DUF7730"/>
</dbReference>
<dbReference type="Pfam" id="PF24864">
    <property type="entry name" value="DUF7730"/>
    <property type="match status" value="1"/>
</dbReference>
<keyword evidence="3" id="KW-1185">Reference proteome</keyword>
<organism evidence="2 3">
    <name type="scientific">Pleurostoma richardsiae</name>
    <dbReference type="NCBI Taxonomy" id="41990"/>
    <lineage>
        <taxon>Eukaryota</taxon>
        <taxon>Fungi</taxon>
        <taxon>Dikarya</taxon>
        <taxon>Ascomycota</taxon>
        <taxon>Pezizomycotina</taxon>
        <taxon>Sordariomycetes</taxon>
        <taxon>Sordariomycetidae</taxon>
        <taxon>Calosphaeriales</taxon>
        <taxon>Pleurostomataceae</taxon>
        <taxon>Pleurostoma</taxon>
    </lineage>
</organism>
<evidence type="ECO:0000259" key="1">
    <source>
        <dbReference type="Pfam" id="PF24864"/>
    </source>
</evidence>
<sequence>MLPLEVRRLVYSELWRASGLRQHVRRCQGPAGSALWAHSPCLADPADSDPRYAAFTSLRSTPGSDALELRNWETRLKSNANLHWECDELAGDRHCGTSAFLPVLMTCKRLYMECAPLLYESLTFCFTDALLARDFLSGQPVDRVRSLEICIRAKPIILELYLDPPHGNASVAGLPVTADNNPWESLCRVLSTFTALRYLRIWFDSEDLRPWHRRVAETRVFARLFQVKATSFTLDLPDLPADPRMRGLPGCYLEGGNLDRAPFIVRRGPRPNNWMVHLSRVSALALAMDH</sequence>
<feature type="domain" description="DUF7730" evidence="1">
    <location>
        <begin position="2"/>
        <end position="238"/>
    </location>
</feature>
<accession>A0AA38R7C1</accession>
<evidence type="ECO:0000313" key="3">
    <source>
        <dbReference type="Proteomes" id="UP001174694"/>
    </source>
</evidence>
<reference evidence="2" key="1">
    <citation type="submission" date="2022-07" db="EMBL/GenBank/DDBJ databases">
        <title>Fungi with potential for degradation of polypropylene.</title>
        <authorList>
            <person name="Gostincar C."/>
        </authorList>
    </citation>
    <scope>NUCLEOTIDE SEQUENCE</scope>
    <source>
        <strain evidence="2">EXF-13308</strain>
    </source>
</reference>
<comment type="caution">
    <text evidence="2">The sequence shown here is derived from an EMBL/GenBank/DDBJ whole genome shotgun (WGS) entry which is preliminary data.</text>
</comment>
<gene>
    <name evidence="2" type="ORF">NKR23_g9163</name>
</gene>
<evidence type="ECO:0000313" key="2">
    <source>
        <dbReference type="EMBL" id="KAJ9137453.1"/>
    </source>
</evidence>
<dbReference type="AlphaFoldDB" id="A0AA38R7C1"/>
<dbReference type="PANTHER" id="PTHR38790:SF9">
    <property type="entry name" value="F-BOX DOMAIN-CONTAINING PROTEIN"/>
    <property type="match status" value="1"/>
</dbReference>
<name>A0AA38R7C1_9PEZI</name>
<proteinExistence type="predicted"/>
<protein>
    <recommendedName>
        <fullName evidence="1">DUF7730 domain-containing protein</fullName>
    </recommendedName>
</protein>
<dbReference type="EMBL" id="JANBVO010000034">
    <property type="protein sequence ID" value="KAJ9137453.1"/>
    <property type="molecule type" value="Genomic_DNA"/>
</dbReference>